<keyword evidence="1" id="KW-1277">Toxin-antitoxin system</keyword>
<dbReference type="Gene3D" id="3.30.2310.20">
    <property type="entry name" value="RelE-like"/>
    <property type="match status" value="1"/>
</dbReference>
<dbReference type="EMBL" id="CP046640">
    <property type="protein sequence ID" value="QTL97548.1"/>
    <property type="molecule type" value="Genomic_DNA"/>
</dbReference>
<evidence type="ECO:0000313" key="2">
    <source>
        <dbReference type="EMBL" id="QTL97548.1"/>
    </source>
</evidence>
<dbReference type="Proteomes" id="UP000665020">
    <property type="component" value="Chromosome"/>
</dbReference>
<proteinExistence type="predicted"/>
<organism evidence="2 3">
    <name type="scientific">Iocasia fonsfrigidae</name>
    <dbReference type="NCBI Taxonomy" id="2682810"/>
    <lineage>
        <taxon>Bacteria</taxon>
        <taxon>Bacillati</taxon>
        <taxon>Bacillota</taxon>
        <taxon>Clostridia</taxon>
        <taxon>Halanaerobiales</taxon>
        <taxon>Halanaerobiaceae</taxon>
        <taxon>Iocasia</taxon>
    </lineage>
</organism>
<accession>A0A8A7KD61</accession>
<dbReference type="KEGG" id="ifn:GM661_05910"/>
<name>A0A8A7KD61_9FIRM</name>
<dbReference type="AlphaFoldDB" id="A0A8A7KD61"/>
<evidence type="ECO:0000313" key="3">
    <source>
        <dbReference type="Proteomes" id="UP000665020"/>
    </source>
</evidence>
<keyword evidence="3" id="KW-1185">Reference proteome</keyword>
<dbReference type="InterPro" id="IPR035093">
    <property type="entry name" value="RelE/ParE_toxin_dom_sf"/>
</dbReference>
<reference evidence="2" key="1">
    <citation type="submission" date="2019-12" db="EMBL/GenBank/DDBJ databases">
        <authorList>
            <person name="zhang j."/>
            <person name="sun C.M."/>
        </authorList>
    </citation>
    <scope>NUCLEOTIDE SEQUENCE</scope>
    <source>
        <strain evidence="2">NS-1</strain>
    </source>
</reference>
<evidence type="ECO:0000256" key="1">
    <source>
        <dbReference type="ARBA" id="ARBA00022649"/>
    </source>
</evidence>
<dbReference type="InterPro" id="IPR007712">
    <property type="entry name" value="RelE/ParE_toxin"/>
</dbReference>
<sequence>MKYEIIRTDKANDQLYDIINYIADDSGSVDIALDYLSKIEEAVMKLEDYPYRGSYPRYSILKRQGYRVLIIERHLIFYKVLEPEKIVVIHAIVDARQEYMNLI</sequence>
<protein>
    <submittedName>
        <fullName evidence="2">Type II toxin-antitoxin system RelE/ParE family toxin</fullName>
    </submittedName>
</protein>
<dbReference type="RefSeq" id="WP_230869181.1">
    <property type="nucleotide sequence ID" value="NZ_CP046640.1"/>
</dbReference>
<dbReference type="Pfam" id="PF05016">
    <property type="entry name" value="ParE_toxin"/>
    <property type="match status" value="1"/>
</dbReference>
<gene>
    <name evidence="2" type="ORF">GM661_05910</name>
</gene>